<evidence type="ECO:0000313" key="1">
    <source>
        <dbReference type="EMBL" id="CAF1877985.1"/>
    </source>
</evidence>
<dbReference type="AlphaFoldDB" id="A0A816K919"/>
<protein>
    <submittedName>
        <fullName evidence="1">(rape) hypothetical protein</fullName>
    </submittedName>
</protein>
<accession>A0A816K919</accession>
<sequence>MSKSLRARIMIKDILIYAWDNHHLFNDDGPANLVICLQHHLTRSRDDQCSSSFETENNLKHVVDT</sequence>
<name>A0A816K919_BRANA</name>
<proteinExistence type="predicted"/>
<reference evidence="1" key="1">
    <citation type="submission" date="2021-01" db="EMBL/GenBank/DDBJ databases">
        <authorList>
            <consortium name="Genoscope - CEA"/>
            <person name="William W."/>
        </authorList>
    </citation>
    <scope>NUCLEOTIDE SEQUENCE</scope>
</reference>
<dbReference type="Proteomes" id="UP001295469">
    <property type="component" value="Chromosome C02"/>
</dbReference>
<dbReference type="EMBL" id="HG994366">
    <property type="protein sequence ID" value="CAF1877985.1"/>
    <property type="molecule type" value="Genomic_DNA"/>
</dbReference>
<gene>
    <name evidence="1" type="ORF">DARMORV10_C02P00870.1</name>
</gene>
<organism evidence="1">
    <name type="scientific">Brassica napus</name>
    <name type="common">Rape</name>
    <dbReference type="NCBI Taxonomy" id="3708"/>
    <lineage>
        <taxon>Eukaryota</taxon>
        <taxon>Viridiplantae</taxon>
        <taxon>Streptophyta</taxon>
        <taxon>Embryophyta</taxon>
        <taxon>Tracheophyta</taxon>
        <taxon>Spermatophyta</taxon>
        <taxon>Magnoliopsida</taxon>
        <taxon>eudicotyledons</taxon>
        <taxon>Gunneridae</taxon>
        <taxon>Pentapetalae</taxon>
        <taxon>rosids</taxon>
        <taxon>malvids</taxon>
        <taxon>Brassicales</taxon>
        <taxon>Brassicaceae</taxon>
        <taxon>Brassiceae</taxon>
        <taxon>Brassica</taxon>
    </lineage>
</organism>